<feature type="transmembrane region" description="Helical" evidence="5">
    <location>
        <begin position="15"/>
        <end position="31"/>
    </location>
</feature>
<reference evidence="7 8" key="1">
    <citation type="submission" date="2020-09" db="EMBL/GenBank/DDBJ databases">
        <title>Bacillus nautilus sp. nov., Chryseoglobus crepusculi sp. nov, and Psychrobacter noctis sp. nov., isolated from deep-sea sponges from the equatorial Atlantic.</title>
        <authorList>
            <person name="Stennett H.L."/>
            <person name="Williams S.E."/>
        </authorList>
    </citation>
    <scope>NUCLEOTIDE SEQUENCE [LARGE SCALE GENOMIC DNA]</scope>
    <source>
        <strain evidence="7 8">28M-24</strain>
    </source>
</reference>
<keyword evidence="2 5" id="KW-0812">Transmembrane</keyword>
<comment type="caution">
    <text evidence="7">The sequence shown here is derived from an EMBL/GenBank/DDBJ whole genome shotgun (WGS) entry which is preliminary data.</text>
</comment>
<feature type="transmembrane region" description="Helical" evidence="5">
    <location>
        <begin position="342"/>
        <end position="362"/>
    </location>
</feature>
<accession>A0ABR8LSF6</accession>
<evidence type="ECO:0000256" key="2">
    <source>
        <dbReference type="ARBA" id="ARBA00022692"/>
    </source>
</evidence>
<keyword evidence="4 5" id="KW-0472">Membrane</keyword>
<proteinExistence type="predicted"/>
<dbReference type="RefSeq" id="WP_191099525.1">
    <property type="nucleotide sequence ID" value="NZ_JACXXF010000003.1"/>
</dbReference>
<protein>
    <submittedName>
        <fullName evidence="7">O-antigen ligase family protein</fullName>
    </submittedName>
</protein>
<dbReference type="InterPro" id="IPR051533">
    <property type="entry name" value="WaaL-like"/>
</dbReference>
<feature type="transmembrane region" description="Helical" evidence="5">
    <location>
        <begin position="374"/>
        <end position="390"/>
    </location>
</feature>
<dbReference type="InterPro" id="IPR007016">
    <property type="entry name" value="O-antigen_ligase-rel_domated"/>
</dbReference>
<feature type="transmembrane region" description="Helical" evidence="5">
    <location>
        <begin position="396"/>
        <end position="413"/>
    </location>
</feature>
<evidence type="ECO:0000313" key="7">
    <source>
        <dbReference type="EMBL" id="MBD3863136.1"/>
    </source>
</evidence>
<dbReference type="GO" id="GO:0016874">
    <property type="term" value="F:ligase activity"/>
    <property type="evidence" value="ECO:0007669"/>
    <property type="project" value="UniProtKB-KW"/>
</dbReference>
<comment type="subcellular location">
    <subcellularLocation>
        <location evidence="1">Membrane</location>
        <topology evidence="1">Multi-pass membrane protein</topology>
    </subcellularLocation>
</comment>
<evidence type="ECO:0000313" key="8">
    <source>
        <dbReference type="Proteomes" id="UP000627521"/>
    </source>
</evidence>
<evidence type="ECO:0000256" key="1">
    <source>
        <dbReference type="ARBA" id="ARBA00004141"/>
    </source>
</evidence>
<feature type="transmembrane region" description="Helical" evidence="5">
    <location>
        <begin position="240"/>
        <end position="257"/>
    </location>
</feature>
<evidence type="ECO:0000256" key="4">
    <source>
        <dbReference type="ARBA" id="ARBA00023136"/>
    </source>
</evidence>
<evidence type="ECO:0000256" key="5">
    <source>
        <dbReference type="SAM" id="Phobius"/>
    </source>
</evidence>
<evidence type="ECO:0000259" key="6">
    <source>
        <dbReference type="Pfam" id="PF04932"/>
    </source>
</evidence>
<evidence type="ECO:0000256" key="3">
    <source>
        <dbReference type="ARBA" id="ARBA00022989"/>
    </source>
</evidence>
<keyword evidence="7" id="KW-0436">Ligase</keyword>
<dbReference type="PANTHER" id="PTHR37422:SF13">
    <property type="entry name" value="LIPOPOLYSACCHARIDE BIOSYNTHESIS PROTEIN PA4999-RELATED"/>
    <property type="match status" value="1"/>
</dbReference>
<dbReference type="Pfam" id="PF04932">
    <property type="entry name" value="Wzy_C"/>
    <property type="match status" value="1"/>
</dbReference>
<gene>
    <name evidence="7" type="ORF">IEG06_06710</name>
</gene>
<keyword evidence="8" id="KW-1185">Reference proteome</keyword>
<name>A0ABR8LSF6_9FLAO</name>
<feature type="transmembrane region" description="Helical" evidence="5">
    <location>
        <begin position="116"/>
        <end position="136"/>
    </location>
</feature>
<feature type="transmembrane region" description="Helical" evidence="5">
    <location>
        <begin position="218"/>
        <end position="233"/>
    </location>
</feature>
<feature type="transmembrane region" description="Helical" evidence="5">
    <location>
        <begin position="87"/>
        <end position="109"/>
    </location>
</feature>
<dbReference type="PANTHER" id="PTHR37422">
    <property type="entry name" value="TEICHURONIC ACID BIOSYNTHESIS PROTEIN TUAE"/>
    <property type="match status" value="1"/>
</dbReference>
<feature type="transmembrane region" description="Helical" evidence="5">
    <location>
        <begin position="169"/>
        <end position="187"/>
    </location>
</feature>
<feature type="transmembrane region" description="Helical" evidence="5">
    <location>
        <begin position="61"/>
        <end position="81"/>
    </location>
</feature>
<feature type="domain" description="O-antigen ligase-related" evidence="6">
    <location>
        <begin position="201"/>
        <end position="358"/>
    </location>
</feature>
<dbReference type="Proteomes" id="UP000627521">
    <property type="component" value="Unassembled WGS sequence"/>
</dbReference>
<organism evidence="7 8">
    <name type="scientific">Olleya marilimosa</name>
    <dbReference type="NCBI Taxonomy" id="272164"/>
    <lineage>
        <taxon>Bacteria</taxon>
        <taxon>Pseudomonadati</taxon>
        <taxon>Bacteroidota</taxon>
        <taxon>Flavobacteriia</taxon>
        <taxon>Flavobacteriales</taxon>
        <taxon>Flavobacteriaceae</taxon>
    </lineage>
</organism>
<dbReference type="EMBL" id="JACXXH010000003">
    <property type="protein sequence ID" value="MBD3863136.1"/>
    <property type="molecule type" value="Genomic_DNA"/>
</dbReference>
<sequence>MKSVLFQIINNKQKISFLLICLLMFFPMFEVKTNSKIILFFFIFSVVLNFKTGINSIKNSTIHGLVINSLFFLLLVVSIFYTSDKNTGFKIITRQLSFVLFPIIIFHFINLTKKQLIILAKLFVIANLLSVIYLYIKLSKNVSVLEVATSNFDFRSIINAGTYKDWHPTYISAFILTSIILLIEYCYNVNKNAYKILATVLVVVFSLFLFMLNSRAVVYSYIIIIPLYLFIKTKTLKGRIIFLLLFIPFLVGFYYLLMNNFSLNYRLVLQLEKVYAWFTDATVSTSGIDVRYFINQCNTNLFLNNPFLGYGIGDVSYNLSNCYLDMEFIELYENNLNTHNNYFYLLLSGGLITLCAFLVLVINNMVLSLKTKNYAYFFFLMLLMVVFLTETFFERLNGIIFFSAFNSLFYYYVTNSQKLNNEY</sequence>
<feature type="transmembrane region" description="Helical" evidence="5">
    <location>
        <begin position="194"/>
        <end position="212"/>
    </location>
</feature>
<keyword evidence="3 5" id="KW-1133">Transmembrane helix</keyword>